<feature type="transmembrane region" description="Helical" evidence="1">
    <location>
        <begin position="486"/>
        <end position="504"/>
    </location>
</feature>
<feature type="transmembrane region" description="Helical" evidence="1">
    <location>
        <begin position="92"/>
        <end position="111"/>
    </location>
</feature>
<accession>A0A0V1PT43</accession>
<name>A0A0V1PT43_9ASCO</name>
<keyword evidence="3" id="KW-1185">Reference proteome</keyword>
<keyword evidence="1" id="KW-0812">Transmembrane</keyword>
<gene>
    <name evidence="2" type="ORF">AC631_04803</name>
</gene>
<dbReference type="RefSeq" id="XP_015465539.1">
    <property type="nucleotide sequence ID" value="XM_015613632.1"/>
</dbReference>
<sequence>MESAFLALFLLGVTGFVTFVGNSLFIQKKNSNKNGAFNKFYLPIIEELLKFGLVFFIAHRSGGSVRSSEINKDVRGDADEPHDISHISVKQVAIIVLVFNLVKFFLFVYRFSPMNYEKVYKEFINFHRMWREHITIDNTLRNNKKSRVDAAMMLAESLGDDKRSIYSRKSIATLINPAEAISMPLRVPSFDRVSLGIKKASSIKSDMISVDLESCYNLVDKLYSISPKNTYHLDTDDVVQVSIDDLEDDEDPPTLESNLSDKPLRSDIEQNCLLYDVGKDENNYIQNSNSRLEKHSYFIPNNGNKQYDTTPNCMSVFISCINSFAWLLPFQPIPQESEELNKDTRPLTKNRNFDPAIKNKLSSYQLNENATDSETLHSSEALLSQYSLPRLTYGALDLESQTSMDTSICSVCLNERNNIKEFQLFVENYFDYTYDTFQISVDPIFETFGITIFEFNTKLFIVFFSCNYVWNLSTFLIYAYPFFNNSFLHFYFIIITILIIKLFNRNFLHDKHFKKSVKFSLIVELLINVSIFVGTTLLFRLGINNT</sequence>
<keyword evidence="1" id="KW-1133">Transmembrane helix</keyword>
<protein>
    <submittedName>
        <fullName evidence="2">Uncharacterized protein</fullName>
    </submittedName>
</protein>
<evidence type="ECO:0000256" key="1">
    <source>
        <dbReference type="SAM" id="Phobius"/>
    </source>
</evidence>
<feature type="transmembrane region" description="Helical" evidence="1">
    <location>
        <begin position="6"/>
        <end position="26"/>
    </location>
</feature>
<keyword evidence="1" id="KW-0472">Membrane</keyword>
<dbReference type="OrthoDB" id="4024546at2759"/>
<feature type="transmembrane region" description="Helical" evidence="1">
    <location>
        <begin position="459"/>
        <end position="480"/>
    </location>
</feature>
<proteinExistence type="predicted"/>
<comment type="caution">
    <text evidence="2">The sequence shown here is derived from an EMBL/GenBank/DDBJ whole genome shotgun (WGS) entry which is preliminary data.</text>
</comment>
<organism evidence="2 3">
    <name type="scientific">Debaryomyces fabryi</name>
    <dbReference type="NCBI Taxonomy" id="58627"/>
    <lineage>
        <taxon>Eukaryota</taxon>
        <taxon>Fungi</taxon>
        <taxon>Dikarya</taxon>
        <taxon>Ascomycota</taxon>
        <taxon>Saccharomycotina</taxon>
        <taxon>Pichiomycetes</taxon>
        <taxon>Debaryomycetaceae</taxon>
        <taxon>Debaryomyces</taxon>
    </lineage>
</organism>
<feature type="transmembrane region" description="Helical" evidence="1">
    <location>
        <begin position="38"/>
        <end position="58"/>
    </location>
</feature>
<dbReference type="Proteomes" id="UP000054251">
    <property type="component" value="Unassembled WGS sequence"/>
</dbReference>
<evidence type="ECO:0000313" key="2">
    <source>
        <dbReference type="EMBL" id="KRZ99436.1"/>
    </source>
</evidence>
<dbReference type="AlphaFoldDB" id="A0A0V1PT43"/>
<dbReference type="GeneID" id="26841812"/>
<dbReference type="EMBL" id="LMYN01000143">
    <property type="protein sequence ID" value="KRZ99436.1"/>
    <property type="molecule type" value="Genomic_DNA"/>
</dbReference>
<feature type="transmembrane region" description="Helical" evidence="1">
    <location>
        <begin position="525"/>
        <end position="543"/>
    </location>
</feature>
<evidence type="ECO:0000313" key="3">
    <source>
        <dbReference type="Proteomes" id="UP000054251"/>
    </source>
</evidence>
<reference evidence="2 3" key="1">
    <citation type="submission" date="2015-11" db="EMBL/GenBank/DDBJ databases">
        <title>The genome of Debaryomyces fabryi.</title>
        <authorList>
            <person name="Tafer H."/>
            <person name="Lopandic K."/>
        </authorList>
    </citation>
    <scope>NUCLEOTIDE SEQUENCE [LARGE SCALE GENOMIC DNA]</scope>
    <source>
        <strain evidence="2 3">CBS 789</strain>
    </source>
</reference>